<keyword evidence="3" id="KW-1185">Reference proteome</keyword>
<evidence type="ECO:0008006" key="4">
    <source>
        <dbReference type="Google" id="ProtNLM"/>
    </source>
</evidence>
<protein>
    <recommendedName>
        <fullName evidence="4">Peptide deformylase</fullName>
    </recommendedName>
</protein>
<reference evidence="2" key="1">
    <citation type="submission" date="2023-10" db="EMBL/GenBank/DDBJ databases">
        <authorList>
            <person name="Chen Y."/>
            <person name="Shah S."/>
            <person name="Dougan E. K."/>
            <person name="Thang M."/>
            <person name="Chan C."/>
        </authorList>
    </citation>
    <scope>NUCLEOTIDE SEQUENCE [LARGE SCALE GENOMIC DNA]</scope>
</reference>
<name>A0ABN9R7G1_9DINO</name>
<evidence type="ECO:0000313" key="2">
    <source>
        <dbReference type="EMBL" id="CAK0812257.1"/>
    </source>
</evidence>
<feature type="non-terminal residue" evidence="2">
    <location>
        <position position="197"/>
    </location>
</feature>
<dbReference type="EMBL" id="CAUYUJ010005099">
    <property type="protein sequence ID" value="CAK0812257.1"/>
    <property type="molecule type" value="Genomic_DNA"/>
</dbReference>
<feature type="compositionally biased region" description="Polar residues" evidence="1">
    <location>
        <begin position="187"/>
        <end position="197"/>
    </location>
</feature>
<evidence type="ECO:0000256" key="1">
    <source>
        <dbReference type="SAM" id="MobiDB-lite"/>
    </source>
</evidence>
<accession>A0ABN9R7G1</accession>
<gene>
    <name evidence="2" type="ORF">PCOR1329_LOCUS16585</name>
</gene>
<organism evidence="2 3">
    <name type="scientific">Prorocentrum cordatum</name>
    <dbReference type="NCBI Taxonomy" id="2364126"/>
    <lineage>
        <taxon>Eukaryota</taxon>
        <taxon>Sar</taxon>
        <taxon>Alveolata</taxon>
        <taxon>Dinophyceae</taxon>
        <taxon>Prorocentrales</taxon>
        <taxon>Prorocentraceae</taxon>
        <taxon>Prorocentrum</taxon>
    </lineage>
</organism>
<feature type="region of interest" description="Disordered" evidence="1">
    <location>
        <begin position="98"/>
        <end position="197"/>
    </location>
</feature>
<dbReference type="Proteomes" id="UP001189429">
    <property type="component" value="Unassembled WGS sequence"/>
</dbReference>
<feature type="compositionally biased region" description="Polar residues" evidence="1">
    <location>
        <begin position="112"/>
        <end position="121"/>
    </location>
</feature>
<comment type="caution">
    <text evidence="2">The sequence shown here is derived from an EMBL/GenBank/DDBJ whole genome shotgun (WGS) entry which is preliminary data.</text>
</comment>
<feature type="compositionally biased region" description="Polar residues" evidence="1">
    <location>
        <begin position="160"/>
        <end position="169"/>
    </location>
</feature>
<evidence type="ECO:0000313" key="3">
    <source>
        <dbReference type="Proteomes" id="UP001189429"/>
    </source>
</evidence>
<feature type="non-terminal residue" evidence="2">
    <location>
        <position position="1"/>
    </location>
</feature>
<proteinExistence type="predicted"/>
<sequence>PFRLRLFRPPAASAVIFFWRLEQSEGGRLGFRRPSRQSNILARDAVVVATPVLQAASRRGKAGMAVQVRRSILQSRLPGGVQKVAVPMVRDAHDPVRRVRDPLEIHHRQQMRTRGTGSTTPSPKPGWRSAPPSRTARWASPDGGGASCRPCSSAARWSLMPSTARTTSRPAPGRSGASCGTRGSDPSGCTPTRRTWR</sequence>
<feature type="compositionally biased region" description="Basic and acidic residues" evidence="1">
    <location>
        <begin position="98"/>
        <end position="107"/>
    </location>
</feature>